<feature type="signal peptide" evidence="5">
    <location>
        <begin position="1"/>
        <end position="20"/>
    </location>
</feature>
<feature type="domain" description="Minor fimbrium tip subunit MfA4 C-terminal" evidence="7">
    <location>
        <begin position="192"/>
        <end position="343"/>
    </location>
</feature>
<comment type="similarity">
    <text evidence="2">Belongs to the bacteroidetes fimbrillin superfamily. FimA/Mfa1 family.</text>
</comment>
<evidence type="ECO:0000256" key="3">
    <source>
        <dbReference type="ARBA" id="ARBA00022729"/>
    </source>
</evidence>
<comment type="subcellular location">
    <subcellularLocation>
        <location evidence="1">Fimbrium</location>
    </subcellularLocation>
</comment>
<keyword evidence="9" id="KW-1185">Reference proteome</keyword>
<accession>A0ABT1BW33</accession>
<evidence type="ECO:0000259" key="6">
    <source>
        <dbReference type="Pfam" id="PF06321"/>
    </source>
</evidence>
<name>A0ABT1BW33_9BACT</name>
<feature type="domain" description="Major fimbrial subunit protein N-terminal" evidence="6">
    <location>
        <begin position="47"/>
        <end position="177"/>
    </location>
</feature>
<evidence type="ECO:0000256" key="5">
    <source>
        <dbReference type="SAM" id="SignalP"/>
    </source>
</evidence>
<dbReference type="InterPro" id="IPR029141">
    <property type="entry name" value="FimA_N"/>
</dbReference>
<dbReference type="RefSeq" id="WP_252760648.1">
    <property type="nucleotide sequence ID" value="NZ_JAMXLY010000015.1"/>
</dbReference>
<protein>
    <submittedName>
        <fullName evidence="8">Fimbrial protein</fullName>
    </submittedName>
</protein>
<organism evidence="8 9">
    <name type="scientific">Segatella cerevisiae</name>
    <dbReference type="NCBI Taxonomy" id="2053716"/>
    <lineage>
        <taxon>Bacteria</taxon>
        <taxon>Pseudomonadati</taxon>
        <taxon>Bacteroidota</taxon>
        <taxon>Bacteroidia</taxon>
        <taxon>Bacteroidales</taxon>
        <taxon>Prevotellaceae</taxon>
        <taxon>Segatella</taxon>
    </lineage>
</organism>
<dbReference type="Pfam" id="PF06321">
    <property type="entry name" value="P_gingi_FimA"/>
    <property type="match status" value="1"/>
</dbReference>
<dbReference type="InterPro" id="IPR054771">
    <property type="entry name" value="MfA4_C"/>
</dbReference>
<evidence type="ECO:0000256" key="2">
    <source>
        <dbReference type="ARBA" id="ARBA00006011"/>
    </source>
</evidence>
<dbReference type="Pfam" id="PF22358">
    <property type="entry name" value="MfA4_C"/>
    <property type="match status" value="1"/>
</dbReference>
<dbReference type="Gene3D" id="2.60.40.2580">
    <property type="match status" value="1"/>
</dbReference>
<proteinExistence type="inferred from homology"/>
<dbReference type="Proteomes" id="UP001204015">
    <property type="component" value="Unassembled WGS sequence"/>
</dbReference>
<comment type="caution">
    <text evidence="8">The sequence shown here is derived from an EMBL/GenBank/DDBJ whole genome shotgun (WGS) entry which is preliminary data.</text>
</comment>
<feature type="chain" id="PRO_5047018196" evidence="5">
    <location>
        <begin position="21"/>
        <end position="345"/>
    </location>
</feature>
<evidence type="ECO:0000313" key="8">
    <source>
        <dbReference type="EMBL" id="MCO6025287.1"/>
    </source>
</evidence>
<evidence type="ECO:0000256" key="4">
    <source>
        <dbReference type="ARBA" id="ARBA00023263"/>
    </source>
</evidence>
<evidence type="ECO:0000256" key="1">
    <source>
        <dbReference type="ARBA" id="ARBA00004561"/>
    </source>
</evidence>
<dbReference type="EMBL" id="JAMXLY010000015">
    <property type="protein sequence ID" value="MCO6025287.1"/>
    <property type="molecule type" value="Genomic_DNA"/>
</dbReference>
<gene>
    <name evidence="8" type="ORF">NG821_05440</name>
</gene>
<reference evidence="8 9" key="1">
    <citation type="submission" date="2022-06" db="EMBL/GenBank/DDBJ databases">
        <title>A taxonomic note on the genus Prevotella: Description of four novel genera and emended description of the genera Hallella and Xylanibacter.</title>
        <authorList>
            <person name="Hitch T.C.A."/>
        </authorList>
    </citation>
    <scope>NUCLEOTIDE SEQUENCE [LARGE SCALE GENOMIC DNA]</scope>
    <source>
        <strain evidence="8 9">DSM 100619</strain>
    </source>
</reference>
<keyword evidence="4" id="KW-0281">Fimbrium</keyword>
<evidence type="ECO:0000313" key="9">
    <source>
        <dbReference type="Proteomes" id="UP001204015"/>
    </source>
</evidence>
<evidence type="ECO:0000259" key="7">
    <source>
        <dbReference type="Pfam" id="PF22358"/>
    </source>
</evidence>
<dbReference type="PROSITE" id="PS51257">
    <property type="entry name" value="PROKAR_LIPOPROTEIN"/>
    <property type="match status" value="1"/>
</dbReference>
<keyword evidence="3 5" id="KW-0732">Signal</keyword>
<sequence length="345" mass="37540">MRTDRLIILLLASLILGACSSDDSVDGGDAGNSKKIELSFFVPGYTMNVTDGRNTSETSATRATTVTGSSAENEITDLYVFLFPTSTDQTLKKYAVSSASFTGGTWSTSDNKVDLDLTQAEAGKRDVYIVANCADLKSQLDGVTTEEGLQSVFRNTAMPWSDNIQAPILMTGNATHDFIQDSQLDQIPLTRAIAKIELNVTLSSPFQTVPTITDGKLDQYKYRFVNFDQNTYVIKPSEKTATFASSSDNAWPNTDDWSLWGASLNGSSTSDTGTGYTLSATGGVASLKIITYINESDVSGSAIEIELPRTDEGPLPPPEFGPEWYKLPLPDKIVRNTWYTYNIDL</sequence>